<dbReference type="InterPro" id="IPR043519">
    <property type="entry name" value="NT_sf"/>
</dbReference>
<evidence type="ECO:0000256" key="3">
    <source>
        <dbReference type="ARBA" id="ARBA00022694"/>
    </source>
</evidence>
<feature type="domain" description="tRNA nucleotidyltransferase/poly(A) polymerase RNA and SrmB- binding" evidence="11">
    <location>
        <begin position="175"/>
        <end position="228"/>
    </location>
</feature>
<keyword evidence="7" id="KW-0460">Magnesium</keyword>
<organism evidence="13 14">
    <name type="scientific">Paenibacillus aquistagni</name>
    <dbReference type="NCBI Taxonomy" id="1852522"/>
    <lineage>
        <taxon>Bacteria</taxon>
        <taxon>Bacillati</taxon>
        <taxon>Bacillota</taxon>
        <taxon>Bacilli</taxon>
        <taxon>Bacillales</taxon>
        <taxon>Paenibacillaceae</taxon>
        <taxon>Paenibacillus</taxon>
    </lineage>
</organism>
<keyword evidence="5" id="KW-0479">Metal-binding</keyword>
<dbReference type="Proteomes" id="UP000193834">
    <property type="component" value="Unassembled WGS sequence"/>
</dbReference>
<dbReference type="GO" id="GO:0016779">
    <property type="term" value="F:nucleotidyltransferase activity"/>
    <property type="evidence" value="ECO:0007669"/>
    <property type="project" value="UniProtKB-KW"/>
</dbReference>
<dbReference type="GO" id="GO:0046872">
    <property type="term" value="F:metal ion binding"/>
    <property type="evidence" value="ECO:0007669"/>
    <property type="project" value="UniProtKB-KW"/>
</dbReference>
<dbReference type="GO" id="GO:0000049">
    <property type="term" value="F:tRNA binding"/>
    <property type="evidence" value="ECO:0007669"/>
    <property type="project" value="TreeGrafter"/>
</dbReference>
<dbReference type="InterPro" id="IPR050264">
    <property type="entry name" value="Bact_CCA-adding_enz_type3_sf"/>
</dbReference>
<evidence type="ECO:0000259" key="10">
    <source>
        <dbReference type="Pfam" id="PF01743"/>
    </source>
</evidence>
<comment type="cofactor">
    <cofactor evidence="1">
        <name>Mg(2+)</name>
        <dbReference type="ChEBI" id="CHEBI:18420"/>
    </cofactor>
</comment>
<dbReference type="GO" id="GO:0008033">
    <property type="term" value="P:tRNA processing"/>
    <property type="evidence" value="ECO:0007669"/>
    <property type="project" value="UniProtKB-KW"/>
</dbReference>
<dbReference type="EMBL" id="FXAZ01000001">
    <property type="protein sequence ID" value="SMG26357.1"/>
    <property type="molecule type" value="Genomic_DNA"/>
</dbReference>
<dbReference type="InterPro" id="IPR002646">
    <property type="entry name" value="PolA_pol_head_dom"/>
</dbReference>
<feature type="domain" description="CCA-adding enzyme C-terminal" evidence="12">
    <location>
        <begin position="387"/>
        <end position="455"/>
    </location>
</feature>
<dbReference type="RefSeq" id="WP_085493643.1">
    <property type="nucleotide sequence ID" value="NZ_FXAZ01000001.1"/>
</dbReference>
<dbReference type="GO" id="GO:0000166">
    <property type="term" value="F:nucleotide binding"/>
    <property type="evidence" value="ECO:0007669"/>
    <property type="project" value="UniProtKB-KW"/>
</dbReference>
<evidence type="ECO:0000256" key="1">
    <source>
        <dbReference type="ARBA" id="ARBA00001946"/>
    </source>
</evidence>
<dbReference type="Pfam" id="PF12627">
    <property type="entry name" value="PolyA_pol_RNAbd"/>
    <property type="match status" value="1"/>
</dbReference>
<dbReference type="CDD" id="cd05398">
    <property type="entry name" value="NT_ClassII-CCAase"/>
    <property type="match status" value="1"/>
</dbReference>
<evidence type="ECO:0000256" key="4">
    <source>
        <dbReference type="ARBA" id="ARBA00022695"/>
    </source>
</evidence>
<feature type="domain" description="Poly A polymerase head" evidence="10">
    <location>
        <begin position="27"/>
        <end position="147"/>
    </location>
</feature>
<comment type="similarity">
    <text evidence="9">Belongs to the tRNA nucleotidyltransferase/poly(A) polymerase family.</text>
</comment>
<protein>
    <submittedName>
        <fullName evidence="13">tRNA nucleotidyltransferase (CCA-adding enzyme)</fullName>
    </submittedName>
</protein>
<evidence type="ECO:0000256" key="9">
    <source>
        <dbReference type="RuleBase" id="RU003953"/>
    </source>
</evidence>
<gene>
    <name evidence="13" type="ORF">SAMN06295960_1505</name>
</gene>
<dbReference type="SUPFAM" id="SSF81301">
    <property type="entry name" value="Nucleotidyltransferase"/>
    <property type="match status" value="1"/>
</dbReference>
<dbReference type="OrthoDB" id="9805698at2"/>
<sequence length="466" mass="51235">MKRSQQDSLFEEAYEVIKVLEAHGYEAYLVGGCVRDALLDRPVHDVDIATSAEPARVASLFERVIPTGLQHGTVTVVRHGYTFEVTTFRSEAGYSDYRRPSEVHYIQDLSEDLRRRDYTMNAIAMDRYGQLHDPFHGAADLEHGWIRAVGQAEERYAEDALRMLRGIRFASVLRMRLAKSVWRGIMAKKTLLRHIAMERVCDELWKLTAGPDPAKGWSMLVRSGVLRHTKEPLRIYGREDGPAWLPVYGALGRVDTPEQRLAAVAIGLGATAEAAAQDAKALRLSKAEQDAIVSVLSAFARLEAAAHAYRPAVSSGRAAQGELAPMRLAVAQALLAYGENAVRGALACSRALAEAAAPCAAKREARAGMRAALGQDVSVLPSYQHEGMHVLYEHASAWIDAMPAKSLAQLKLSGKDLLAVTTRQGGPWVRACLEHVWLKTAEGLLLNEAELLLQEAEQWLRAHHGA</sequence>
<dbReference type="Pfam" id="PF01743">
    <property type="entry name" value="PolyA_pol"/>
    <property type="match status" value="1"/>
</dbReference>
<dbReference type="PANTHER" id="PTHR46173:SF1">
    <property type="entry name" value="CCA TRNA NUCLEOTIDYLTRANSFERASE 1, MITOCHONDRIAL"/>
    <property type="match status" value="1"/>
</dbReference>
<evidence type="ECO:0000313" key="13">
    <source>
        <dbReference type="EMBL" id="SMG26357.1"/>
    </source>
</evidence>
<dbReference type="STRING" id="1852522.SAMN06295960_1505"/>
<dbReference type="Gene3D" id="3.30.460.10">
    <property type="entry name" value="Beta Polymerase, domain 2"/>
    <property type="match status" value="1"/>
</dbReference>
<keyword evidence="6" id="KW-0547">Nucleotide-binding</keyword>
<name>A0A1X7JFB2_9BACL</name>
<dbReference type="NCBIfam" id="NF009814">
    <property type="entry name" value="PRK13299.1"/>
    <property type="match status" value="1"/>
</dbReference>
<evidence type="ECO:0000313" key="14">
    <source>
        <dbReference type="Proteomes" id="UP000193834"/>
    </source>
</evidence>
<dbReference type="PANTHER" id="PTHR46173">
    <property type="entry name" value="CCA TRNA NUCLEOTIDYLTRANSFERASE 1, MITOCHONDRIAL"/>
    <property type="match status" value="1"/>
</dbReference>
<accession>A0A1X7JFB2</accession>
<proteinExistence type="inferred from homology"/>
<dbReference type="Gene3D" id="1.10.246.80">
    <property type="match status" value="1"/>
</dbReference>
<keyword evidence="4" id="KW-0548">Nucleotidyltransferase</keyword>
<evidence type="ECO:0000256" key="7">
    <source>
        <dbReference type="ARBA" id="ARBA00022842"/>
    </source>
</evidence>
<evidence type="ECO:0000256" key="6">
    <source>
        <dbReference type="ARBA" id="ARBA00022741"/>
    </source>
</evidence>
<evidence type="ECO:0000259" key="12">
    <source>
        <dbReference type="Pfam" id="PF13735"/>
    </source>
</evidence>
<keyword evidence="3" id="KW-0819">tRNA processing</keyword>
<keyword evidence="14" id="KW-1185">Reference proteome</keyword>
<evidence type="ECO:0000256" key="2">
    <source>
        <dbReference type="ARBA" id="ARBA00022679"/>
    </source>
</evidence>
<keyword evidence="8 9" id="KW-0694">RNA-binding</keyword>
<dbReference type="Pfam" id="PF13735">
    <property type="entry name" value="tRNA_NucTran2_2"/>
    <property type="match status" value="1"/>
</dbReference>
<dbReference type="AlphaFoldDB" id="A0A1X7JFB2"/>
<dbReference type="Gene3D" id="1.10.3090.10">
    <property type="entry name" value="cca-adding enzyme, domain 2"/>
    <property type="match status" value="1"/>
</dbReference>
<evidence type="ECO:0000256" key="8">
    <source>
        <dbReference type="ARBA" id="ARBA00022884"/>
    </source>
</evidence>
<evidence type="ECO:0000256" key="5">
    <source>
        <dbReference type="ARBA" id="ARBA00022723"/>
    </source>
</evidence>
<evidence type="ECO:0000259" key="11">
    <source>
        <dbReference type="Pfam" id="PF12627"/>
    </source>
</evidence>
<dbReference type="SUPFAM" id="SSF81891">
    <property type="entry name" value="Poly A polymerase C-terminal region-like"/>
    <property type="match status" value="1"/>
</dbReference>
<reference evidence="13 14" key="1">
    <citation type="submission" date="2017-04" db="EMBL/GenBank/DDBJ databases">
        <authorList>
            <person name="Afonso C.L."/>
            <person name="Miller P.J."/>
            <person name="Scott M.A."/>
            <person name="Spackman E."/>
            <person name="Goraichik I."/>
            <person name="Dimitrov K.M."/>
            <person name="Suarez D.L."/>
            <person name="Swayne D.E."/>
        </authorList>
    </citation>
    <scope>NUCLEOTIDE SEQUENCE [LARGE SCALE GENOMIC DNA]</scope>
    <source>
        <strain evidence="13 14">11</strain>
    </source>
</reference>
<dbReference type="InterPro" id="IPR032828">
    <property type="entry name" value="PolyA_RNA-bd"/>
</dbReference>
<dbReference type="InterPro" id="IPR032810">
    <property type="entry name" value="CCA-adding_enz_C"/>
</dbReference>
<keyword evidence="2 9" id="KW-0808">Transferase</keyword>